<evidence type="ECO:0000313" key="2">
    <source>
        <dbReference type="Proteomes" id="UP001444661"/>
    </source>
</evidence>
<comment type="caution">
    <text evidence="1">The sequence shown here is derived from an EMBL/GenBank/DDBJ whole genome shotgun (WGS) entry which is preliminary data.</text>
</comment>
<protein>
    <submittedName>
        <fullName evidence="1">Uncharacterized protein</fullName>
    </submittedName>
</protein>
<reference evidence="1 2" key="1">
    <citation type="submission" date="2023-01" db="EMBL/GenBank/DDBJ databases">
        <title>Analysis of 21 Apiospora genomes using comparative genomics revels a genus with tremendous synthesis potential of carbohydrate active enzymes and secondary metabolites.</title>
        <authorList>
            <person name="Sorensen T."/>
        </authorList>
    </citation>
    <scope>NUCLEOTIDE SEQUENCE [LARGE SCALE GENOMIC DNA]</scope>
    <source>
        <strain evidence="1 2">CBS 33761</strain>
    </source>
</reference>
<organism evidence="1 2">
    <name type="scientific">Apiospora rasikravindrae</name>
    <dbReference type="NCBI Taxonomy" id="990691"/>
    <lineage>
        <taxon>Eukaryota</taxon>
        <taxon>Fungi</taxon>
        <taxon>Dikarya</taxon>
        <taxon>Ascomycota</taxon>
        <taxon>Pezizomycotina</taxon>
        <taxon>Sordariomycetes</taxon>
        <taxon>Xylariomycetidae</taxon>
        <taxon>Amphisphaeriales</taxon>
        <taxon>Apiosporaceae</taxon>
        <taxon>Apiospora</taxon>
    </lineage>
</organism>
<name>A0ABR1S0B1_9PEZI</name>
<keyword evidence="2" id="KW-1185">Reference proteome</keyword>
<evidence type="ECO:0000313" key="1">
    <source>
        <dbReference type="EMBL" id="KAK8022849.1"/>
    </source>
</evidence>
<dbReference type="Proteomes" id="UP001444661">
    <property type="component" value="Unassembled WGS sequence"/>
</dbReference>
<dbReference type="EMBL" id="JAQQWK010000012">
    <property type="protein sequence ID" value="KAK8022849.1"/>
    <property type="molecule type" value="Genomic_DNA"/>
</dbReference>
<accession>A0ABR1S0B1</accession>
<sequence length="82" mass="9381">MTATNYLAVIDILSRDLFVHVLGWKAQDADALISQVRNDIQETSIHIFYTLYSRLPNLVLYQEALADRYKSLTVYAQKPYGG</sequence>
<gene>
    <name evidence="1" type="ORF">PG993_013616</name>
</gene>
<proteinExistence type="predicted"/>